<dbReference type="OrthoDB" id="5328023at2"/>
<evidence type="ECO:0000313" key="2">
    <source>
        <dbReference type="EMBL" id="AKF24413.1"/>
    </source>
</evidence>
<organism evidence="2 3">
    <name type="scientific">Sulfurovum lithotrophicum</name>
    <dbReference type="NCBI Taxonomy" id="206403"/>
    <lineage>
        <taxon>Bacteria</taxon>
        <taxon>Pseudomonadati</taxon>
        <taxon>Campylobacterota</taxon>
        <taxon>Epsilonproteobacteria</taxon>
        <taxon>Campylobacterales</taxon>
        <taxon>Sulfurovaceae</taxon>
        <taxon>Sulfurovum</taxon>
    </lineage>
</organism>
<feature type="domain" description="Tetrapyrrole biosynthesis uroporphyrinogen III synthase" evidence="1">
    <location>
        <begin position="19"/>
        <end position="207"/>
    </location>
</feature>
<dbReference type="Proteomes" id="UP000034444">
    <property type="component" value="Chromosome"/>
</dbReference>
<evidence type="ECO:0000313" key="3">
    <source>
        <dbReference type="Proteomes" id="UP000034444"/>
    </source>
</evidence>
<reference evidence="2 3" key="1">
    <citation type="submission" date="2015-04" db="EMBL/GenBank/DDBJ databases">
        <title>Complete genome sequence of Sulfurovum lithotrophicum ATCC BAA-797T.</title>
        <authorList>
            <person name="Ahn J."/>
            <person name="Park G."/>
            <person name="Jeon W."/>
            <person name="Jang Y."/>
            <person name="Jang M."/>
            <person name="Lee H."/>
            <person name="Lee H."/>
        </authorList>
    </citation>
    <scope>NUCLEOTIDE SEQUENCE [LARGE SCALE GENOMIC DNA]</scope>
    <source>
        <strain evidence="3">ATCC BAA-797 / 42BKT</strain>
    </source>
</reference>
<gene>
    <name evidence="2" type="ORF">YH65_02640</name>
</gene>
<dbReference type="AlphaFoldDB" id="A0A7U4M042"/>
<dbReference type="Pfam" id="PF02602">
    <property type="entry name" value="HEM4"/>
    <property type="match status" value="1"/>
</dbReference>
<dbReference type="KEGG" id="slh:YH65_02640"/>
<dbReference type="CDD" id="cd06578">
    <property type="entry name" value="HemD"/>
    <property type="match status" value="1"/>
</dbReference>
<evidence type="ECO:0000259" key="1">
    <source>
        <dbReference type="Pfam" id="PF02602"/>
    </source>
</evidence>
<dbReference type="InterPro" id="IPR036108">
    <property type="entry name" value="4pyrrol_syn_uPrphyn_synt_sf"/>
</dbReference>
<keyword evidence="3" id="KW-1185">Reference proteome</keyword>
<dbReference type="GO" id="GO:0004852">
    <property type="term" value="F:uroporphyrinogen-III synthase activity"/>
    <property type="evidence" value="ECO:0007669"/>
    <property type="project" value="InterPro"/>
</dbReference>
<dbReference type="InterPro" id="IPR003754">
    <property type="entry name" value="4pyrrol_synth_uPrphyn_synth"/>
</dbReference>
<proteinExistence type="predicted"/>
<dbReference type="EMBL" id="CP011308">
    <property type="protein sequence ID" value="AKF24413.1"/>
    <property type="molecule type" value="Genomic_DNA"/>
</dbReference>
<reference evidence="3" key="2">
    <citation type="journal article" date="2017" name="Stand. Genomic Sci.">
        <title>Complete genome sequence of the sulfur-oxidizing chemolithoautotrophic Sulfurovum lithotrophicum 42BKTT.</title>
        <authorList>
            <person name="Jeon W."/>
            <person name="Priscilla L."/>
            <person name="Park G."/>
            <person name="Lee H."/>
            <person name="Lee N."/>
            <person name="Lee D."/>
            <person name="Kwon H."/>
            <person name="Ahn I."/>
            <person name="Lee C."/>
            <person name="Lee H."/>
            <person name="Ahn J."/>
        </authorList>
    </citation>
    <scope>NUCLEOTIDE SEQUENCE [LARGE SCALE GENOMIC DNA]</scope>
    <source>
        <strain evidence="3">ATCC BAA-797 / 42BKT</strain>
    </source>
</reference>
<protein>
    <submittedName>
        <fullName evidence="2">Uroporphyrinogen-III synthase</fullName>
    </submittedName>
</protein>
<name>A0A7U4M042_9BACT</name>
<sequence length="218" mass="24610">MSEQRAIYLLSPTHRSGTIPMPMIHFSTVADRLELEGCDTLMFTSKQAVVTADRIDTGWKEYPSIAIGAATKKQIEDLGGKVIYYPQSYYGETLSRDIITRFSGRKILYLRPKEVSFDSKSFLKKAGIDLQEQVIYETGCISYNEAEKPVRNAIIIFTSPSTIHCFLKSFNWDESYIAVVIGRATKVHLPENATYAVAEEPLISSCIKKAKFLQENTF</sequence>
<dbReference type="GO" id="GO:0033014">
    <property type="term" value="P:tetrapyrrole biosynthetic process"/>
    <property type="evidence" value="ECO:0007669"/>
    <property type="project" value="InterPro"/>
</dbReference>
<dbReference type="RefSeq" id="WP_046550509.1">
    <property type="nucleotide sequence ID" value="NZ_CP011308.1"/>
</dbReference>
<dbReference type="Gene3D" id="3.40.50.10090">
    <property type="match status" value="2"/>
</dbReference>
<accession>A0A7U4M042</accession>
<dbReference type="SUPFAM" id="SSF69618">
    <property type="entry name" value="HemD-like"/>
    <property type="match status" value="1"/>
</dbReference>